<dbReference type="GO" id="GO:0016787">
    <property type="term" value="F:hydrolase activity"/>
    <property type="evidence" value="ECO:0007669"/>
    <property type="project" value="InterPro"/>
</dbReference>
<dbReference type="Gene3D" id="3.40.140.10">
    <property type="entry name" value="Cytidine Deaminase, domain 2"/>
    <property type="match status" value="1"/>
</dbReference>
<proteinExistence type="predicted"/>
<dbReference type="Proteomes" id="UP000005273">
    <property type="component" value="Unassembled WGS sequence"/>
</dbReference>
<dbReference type="STRING" id="592015.HMPREF1705_03419"/>
<dbReference type="RefSeq" id="WP_009200603.1">
    <property type="nucleotide sequence ID" value="NZ_ACJX03000001.1"/>
</dbReference>
<organism evidence="4 5">
    <name type="scientific">Acetomicrobium hydrogeniformans ATCC BAA-1850</name>
    <dbReference type="NCBI Taxonomy" id="592015"/>
    <lineage>
        <taxon>Bacteria</taxon>
        <taxon>Thermotogati</taxon>
        <taxon>Synergistota</taxon>
        <taxon>Synergistia</taxon>
        <taxon>Synergistales</taxon>
        <taxon>Acetomicrobiaceae</taxon>
        <taxon>Acetomicrobium</taxon>
    </lineage>
</organism>
<dbReference type="GO" id="GO:0008270">
    <property type="term" value="F:zinc ion binding"/>
    <property type="evidence" value="ECO:0007669"/>
    <property type="project" value="InterPro"/>
</dbReference>
<sequence length="165" mass="18694">MKSQFDYLDHIKYLRLAIETSRKARESGNTPFGAVLVGPEGDVLLEQGNVEITEKRCTGHAELVLVEKASQIYDKDFLWQCILYTSVEPCAMCTGAIYWSNVGTIIYALSERQLLSLTRDHPQNPTLDLPCREIIACGQKDICVIGPFEELAEEVIEVHKGYWER</sequence>
<dbReference type="SUPFAM" id="SSF53927">
    <property type="entry name" value="Cytidine deaminase-like"/>
    <property type="match status" value="1"/>
</dbReference>
<dbReference type="EMBL" id="ACJX03000001">
    <property type="protein sequence ID" value="KRT34519.1"/>
    <property type="molecule type" value="Genomic_DNA"/>
</dbReference>
<feature type="domain" description="CMP/dCMP-type deaminase" evidence="3">
    <location>
        <begin position="8"/>
        <end position="118"/>
    </location>
</feature>
<dbReference type="OrthoDB" id="9802676at2"/>
<dbReference type="Pfam" id="PF00383">
    <property type="entry name" value="dCMP_cyt_deam_1"/>
    <property type="match status" value="1"/>
</dbReference>
<dbReference type="PANTHER" id="PTHR11079">
    <property type="entry name" value="CYTOSINE DEAMINASE FAMILY MEMBER"/>
    <property type="match status" value="1"/>
</dbReference>
<gene>
    <name evidence="4" type="ORF">HMPREF1705_03419</name>
</gene>
<evidence type="ECO:0000256" key="2">
    <source>
        <dbReference type="ARBA" id="ARBA00022833"/>
    </source>
</evidence>
<evidence type="ECO:0000256" key="1">
    <source>
        <dbReference type="ARBA" id="ARBA00022723"/>
    </source>
</evidence>
<dbReference type="PANTHER" id="PTHR11079:SF162">
    <property type="entry name" value="RIBOFLAVIN BIOSYNTHESIS PROTEIN PYRD, CHLOROPLASTIC"/>
    <property type="match status" value="1"/>
</dbReference>
<dbReference type="AlphaFoldDB" id="A0A0T5X7V7"/>
<dbReference type="InterPro" id="IPR002125">
    <property type="entry name" value="CMP_dCMP_dom"/>
</dbReference>
<comment type="caution">
    <text evidence="4">The sequence shown here is derived from an EMBL/GenBank/DDBJ whole genome shotgun (WGS) entry which is preliminary data.</text>
</comment>
<evidence type="ECO:0000259" key="3">
    <source>
        <dbReference type="PROSITE" id="PS51747"/>
    </source>
</evidence>
<dbReference type="eggNOG" id="COG0590">
    <property type="taxonomic scope" value="Bacteria"/>
</dbReference>
<keyword evidence="1" id="KW-0479">Metal-binding</keyword>
<evidence type="ECO:0000313" key="5">
    <source>
        <dbReference type="Proteomes" id="UP000005273"/>
    </source>
</evidence>
<dbReference type="PROSITE" id="PS00903">
    <property type="entry name" value="CYT_DCMP_DEAMINASES_1"/>
    <property type="match status" value="1"/>
</dbReference>
<dbReference type="PROSITE" id="PS51747">
    <property type="entry name" value="CYT_DCMP_DEAMINASES_2"/>
    <property type="match status" value="1"/>
</dbReference>
<reference evidence="5" key="1">
    <citation type="submission" date="2012-09" db="EMBL/GenBank/DDBJ databases">
        <authorList>
            <person name="Weinstock G."/>
            <person name="Sodergren E."/>
            <person name="Clifton S."/>
            <person name="Fulton L."/>
            <person name="Fulton B."/>
            <person name="Courtney L."/>
            <person name="Fronick C."/>
            <person name="Harrison M."/>
            <person name="Strong C."/>
            <person name="Farmer C."/>
            <person name="Delehaunty K."/>
            <person name="Markovic C."/>
            <person name="Hall O."/>
            <person name="Minx P."/>
            <person name="Tomlinson C."/>
            <person name="Mitreva M."/>
            <person name="Nelson J."/>
            <person name="Hou S."/>
            <person name="Wollam A."/>
            <person name="Pepin K.H."/>
            <person name="Johnson M."/>
            <person name="Bhonagiri V."/>
            <person name="Nash W.E."/>
            <person name="Suruliraj S."/>
            <person name="Warren W."/>
            <person name="Chinwalla A."/>
            <person name="Mardis E.R."/>
            <person name="Wilson R.K."/>
        </authorList>
    </citation>
    <scope>NUCLEOTIDE SEQUENCE [LARGE SCALE GENOMIC DNA]</scope>
    <source>
        <strain evidence="5">OS1</strain>
    </source>
</reference>
<name>A0A0T5X7V7_9BACT</name>
<keyword evidence="2" id="KW-0862">Zinc</keyword>
<dbReference type="InterPro" id="IPR016193">
    <property type="entry name" value="Cytidine_deaminase-like"/>
</dbReference>
<dbReference type="InterPro" id="IPR016192">
    <property type="entry name" value="APOBEC/CMP_deaminase_Zn-bd"/>
</dbReference>
<evidence type="ECO:0000313" key="4">
    <source>
        <dbReference type="EMBL" id="KRT34519.1"/>
    </source>
</evidence>
<accession>A0A0T5X7V7</accession>
<keyword evidence="5" id="KW-1185">Reference proteome</keyword>
<protein>
    <submittedName>
        <fullName evidence="4">Cytidine and deoxycytidylate deaminase zinc-binding region</fullName>
    </submittedName>
</protein>
<dbReference type="CDD" id="cd01285">
    <property type="entry name" value="nucleoside_deaminase"/>
    <property type="match status" value="1"/>
</dbReference>